<evidence type="ECO:0000256" key="5">
    <source>
        <dbReference type="ARBA" id="ARBA00023163"/>
    </source>
</evidence>
<dbReference type="RefSeq" id="WP_069477844.1">
    <property type="nucleotide sequence ID" value="NZ_CP017111.1"/>
</dbReference>
<sequence length="461" mass="52465">MYILDKEATKPLYIQLYDAMKEEILNSLSVGAKLPSVRKVATEYTISKNTVELAYKQLYAEGYIESIPKSGYFVADTFREYGTPTLTTPLNISETKPLIRYDFFPARLTHDAFPLKLWQRLLIKAMKESLDFGAYGDIQGEQGLRAEIAQYLITSRGVTCDAAQIVVCGGFTDSMNRLAALFKEHFQRIAIEYPGYPATGKVFEDYGYDIVPIDVDHNGLNINQLEATKAKLVYITPSHQYPTGITMPIHNRMKLLDWAKRVQGVIIEDDYDSELRYQNRPIPSLQGLDHDENVVYVGTFSKSLSPALRVSYIVLPHRYLNAYTKVCQMRHQHCPVSLCTQKTLELFIKGGHWERHLRKIRTLNRKKHDLMKERLKSTLGPMIEIISEGGGLAILIRPTLTIDLQILKANALKQGIKLYCASDLYGETWEAIRMGFGGLSEKEIEEAIELLQTIWLKTLKA</sequence>
<dbReference type="InterPro" id="IPR015421">
    <property type="entry name" value="PyrdxlP-dep_Trfase_major"/>
</dbReference>
<evidence type="ECO:0000256" key="1">
    <source>
        <dbReference type="ARBA" id="ARBA00005384"/>
    </source>
</evidence>
<dbReference type="InterPro" id="IPR036390">
    <property type="entry name" value="WH_DNA-bd_sf"/>
</dbReference>
<dbReference type="PANTHER" id="PTHR46577">
    <property type="entry name" value="HTH-TYPE TRANSCRIPTIONAL REGULATORY PROTEIN GABR"/>
    <property type="match status" value="1"/>
</dbReference>
<keyword evidence="2" id="KW-0663">Pyridoxal phosphate</keyword>
<dbReference type="InterPro" id="IPR036388">
    <property type="entry name" value="WH-like_DNA-bd_sf"/>
</dbReference>
<evidence type="ECO:0000256" key="4">
    <source>
        <dbReference type="ARBA" id="ARBA00023125"/>
    </source>
</evidence>
<evidence type="ECO:0000259" key="6">
    <source>
        <dbReference type="PROSITE" id="PS50949"/>
    </source>
</evidence>
<dbReference type="KEGG" id="shal:SHALO_1249"/>
<keyword evidence="4" id="KW-0238">DNA-binding</keyword>
<dbReference type="Proteomes" id="UP000094609">
    <property type="component" value="Chromosome"/>
</dbReference>
<dbReference type="Gene3D" id="3.40.640.10">
    <property type="entry name" value="Type I PLP-dependent aspartate aminotransferase-like (Major domain)"/>
    <property type="match status" value="1"/>
</dbReference>
<dbReference type="InterPro" id="IPR015424">
    <property type="entry name" value="PyrdxlP-dep_Trfase"/>
</dbReference>
<dbReference type="GO" id="GO:0003700">
    <property type="term" value="F:DNA-binding transcription factor activity"/>
    <property type="evidence" value="ECO:0007669"/>
    <property type="project" value="InterPro"/>
</dbReference>
<dbReference type="PATRIC" id="fig|1193502.14.peg.1267"/>
<dbReference type="InterPro" id="IPR004839">
    <property type="entry name" value="Aminotransferase_I/II_large"/>
</dbReference>
<dbReference type="SUPFAM" id="SSF53383">
    <property type="entry name" value="PLP-dependent transferases"/>
    <property type="match status" value="1"/>
</dbReference>
<gene>
    <name evidence="7" type="ORF">SHALO_1249</name>
</gene>
<evidence type="ECO:0000313" key="7">
    <source>
        <dbReference type="EMBL" id="AOO65027.1"/>
    </source>
</evidence>
<dbReference type="SUPFAM" id="SSF46785">
    <property type="entry name" value="Winged helix' DNA-binding domain"/>
    <property type="match status" value="1"/>
</dbReference>
<dbReference type="Pfam" id="PF00392">
    <property type="entry name" value="GntR"/>
    <property type="match status" value="1"/>
</dbReference>
<dbReference type="GO" id="GO:0030170">
    <property type="term" value="F:pyridoxal phosphate binding"/>
    <property type="evidence" value="ECO:0007669"/>
    <property type="project" value="InterPro"/>
</dbReference>
<dbReference type="SMART" id="SM00345">
    <property type="entry name" value="HTH_GNTR"/>
    <property type="match status" value="1"/>
</dbReference>
<reference evidence="8" key="1">
    <citation type="submission" date="2016-08" db="EMBL/GenBank/DDBJ databases">
        <title>Complete genome sequence of the organohalide-respiring Epsilonproteobacterium Sulfurospirillum halorespirans.</title>
        <authorList>
            <person name="Goris T."/>
            <person name="Zimmermann J."/>
            <person name="Schenz B."/>
            <person name="Lemos M."/>
            <person name="Hackermueller J."/>
            <person name="Diekert G."/>
        </authorList>
    </citation>
    <scope>NUCLEOTIDE SEQUENCE [LARGE SCALE GENOMIC DNA]</scope>
    <source>
        <strain>DSM 13726</strain>
        <strain evidence="8">PCE-M2</strain>
    </source>
</reference>
<keyword evidence="8" id="KW-1185">Reference proteome</keyword>
<organism evidence="7 8">
    <name type="scientific">Sulfurospirillum halorespirans DSM 13726</name>
    <dbReference type="NCBI Taxonomy" id="1193502"/>
    <lineage>
        <taxon>Bacteria</taxon>
        <taxon>Pseudomonadati</taxon>
        <taxon>Campylobacterota</taxon>
        <taxon>Epsilonproteobacteria</taxon>
        <taxon>Campylobacterales</taxon>
        <taxon>Sulfurospirillaceae</taxon>
        <taxon>Sulfurospirillum</taxon>
    </lineage>
</organism>
<dbReference type="EMBL" id="CP017111">
    <property type="protein sequence ID" value="AOO65027.1"/>
    <property type="molecule type" value="Genomic_DNA"/>
</dbReference>
<keyword evidence="5" id="KW-0804">Transcription</keyword>
<dbReference type="InterPro" id="IPR000524">
    <property type="entry name" value="Tscrpt_reg_HTH_GntR"/>
</dbReference>
<protein>
    <submittedName>
        <fullName evidence="7">Putative transcriptional regulator, MocR family</fullName>
    </submittedName>
</protein>
<dbReference type="CDD" id="cd07377">
    <property type="entry name" value="WHTH_GntR"/>
    <property type="match status" value="1"/>
</dbReference>
<accession>A0A1D7TJ59</accession>
<dbReference type="PROSITE" id="PS50949">
    <property type="entry name" value="HTH_GNTR"/>
    <property type="match status" value="1"/>
</dbReference>
<evidence type="ECO:0000256" key="2">
    <source>
        <dbReference type="ARBA" id="ARBA00022898"/>
    </source>
</evidence>
<dbReference type="STRING" id="1193502.SHALO_1249"/>
<dbReference type="GO" id="GO:0003677">
    <property type="term" value="F:DNA binding"/>
    <property type="evidence" value="ECO:0007669"/>
    <property type="project" value="UniProtKB-KW"/>
</dbReference>
<dbReference type="CDD" id="cd00609">
    <property type="entry name" value="AAT_like"/>
    <property type="match status" value="1"/>
</dbReference>
<dbReference type="PANTHER" id="PTHR46577:SF1">
    <property type="entry name" value="HTH-TYPE TRANSCRIPTIONAL REGULATORY PROTEIN GABR"/>
    <property type="match status" value="1"/>
</dbReference>
<evidence type="ECO:0000256" key="3">
    <source>
        <dbReference type="ARBA" id="ARBA00023015"/>
    </source>
</evidence>
<dbReference type="Gene3D" id="1.10.10.10">
    <property type="entry name" value="Winged helix-like DNA-binding domain superfamily/Winged helix DNA-binding domain"/>
    <property type="match status" value="1"/>
</dbReference>
<comment type="similarity">
    <text evidence="1">In the C-terminal section; belongs to the class-I pyridoxal-phosphate-dependent aminotransferase family.</text>
</comment>
<dbReference type="InterPro" id="IPR051446">
    <property type="entry name" value="HTH_trans_reg/aminotransferase"/>
</dbReference>
<feature type="domain" description="HTH gntR-type" evidence="6">
    <location>
        <begin position="10"/>
        <end position="77"/>
    </location>
</feature>
<dbReference type="Pfam" id="PF00155">
    <property type="entry name" value="Aminotran_1_2"/>
    <property type="match status" value="1"/>
</dbReference>
<name>A0A1D7TJ59_9BACT</name>
<keyword evidence="3" id="KW-0805">Transcription regulation</keyword>
<proteinExistence type="inferred from homology"/>
<evidence type="ECO:0000313" key="8">
    <source>
        <dbReference type="Proteomes" id="UP000094609"/>
    </source>
</evidence>
<dbReference type="AlphaFoldDB" id="A0A1D7TJ59"/>